<dbReference type="Proteomes" id="UP000285648">
    <property type="component" value="Unassembled WGS sequence"/>
</dbReference>
<protein>
    <submittedName>
        <fullName evidence="2">Holin</fullName>
    </submittedName>
</protein>
<sequence>MRRMSSIYSKLSYGTGTALTGAGVSEKAYSSVTNQPSWQLFDAISVLTLSDWAIIVGMVCTIGTFALNWYYKRKEFNLKAGE</sequence>
<comment type="caution">
    <text evidence="2">The sequence shown here is derived from an EMBL/GenBank/DDBJ whole genome shotgun (WGS) entry which is preliminary data.</text>
</comment>
<dbReference type="InterPro" id="IPR032118">
    <property type="entry name" value="Phage_holin_HP1"/>
</dbReference>
<dbReference type="AlphaFoldDB" id="A0A421DR09"/>
<dbReference type="EMBL" id="MJLZ01000008">
    <property type="protein sequence ID" value="RLM26511.1"/>
    <property type="molecule type" value="Genomic_DNA"/>
</dbReference>
<keyword evidence="1" id="KW-0812">Transmembrane</keyword>
<keyword evidence="3" id="KW-1185">Reference proteome</keyword>
<feature type="transmembrane region" description="Helical" evidence="1">
    <location>
        <begin position="54"/>
        <end position="71"/>
    </location>
</feature>
<dbReference type="RefSeq" id="WP_121574237.1">
    <property type="nucleotide sequence ID" value="NZ_MJLZ01000008.1"/>
</dbReference>
<reference evidence="2 3" key="1">
    <citation type="submission" date="2016-09" db="EMBL/GenBank/DDBJ databases">
        <authorList>
            <person name="Doonan J."/>
            <person name="Pachebat J.A."/>
            <person name="Golyshin P.N."/>
            <person name="Denman S."/>
            <person name="Mcdonald J.E."/>
        </authorList>
    </citation>
    <scope>NUCLEOTIDE SEQUENCE [LARGE SCALE GENOMIC DNA]</scope>
    <source>
        <strain evidence="2 3">NCPPB 3934</strain>
    </source>
</reference>
<evidence type="ECO:0000313" key="3">
    <source>
        <dbReference type="Proteomes" id="UP000285648"/>
    </source>
</evidence>
<name>A0A421DR09_9GAMM</name>
<organism evidence="2 3">
    <name type="scientific">Brenneria alni</name>
    <dbReference type="NCBI Taxonomy" id="71656"/>
    <lineage>
        <taxon>Bacteria</taxon>
        <taxon>Pseudomonadati</taxon>
        <taxon>Pseudomonadota</taxon>
        <taxon>Gammaproteobacteria</taxon>
        <taxon>Enterobacterales</taxon>
        <taxon>Pectobacteriaceae</taxon>
        <taxon>Brenneria</taxon>
    </lineage>
</organism>
<evidence type="ECO:0000256" key="1">
    <source>
        <dbReference type="SAM" id="Phobius"/>
    </source>
</evidence>
<keyword evidence="1" id="KW-0472">Membrane</keyword>
<keyword evidence="1" id="KW-1133">Transmembrane helix</keyword>
<gene>
    <name evidence="2" type="ORF">BIY29_05490</name>
</gene>
<proteinExistence type="predicted"/>
<dbReference type="Pfam" id="PF16080">
    <property type="entry name" value="Phage_holin_2_3"/>
    <property type="match status" value="1"/>
</dbReference>
<evidence type="ECO:0000313" key="2">
    <source>
        <dbReference type="EMBL" id="RLM26511.1"/>
    </source>
</evidence>
<dbReference type="OrthoDB" id="6419510at2"/>
<accession>A0A421DR09</accession>